<evidence type="ECO:0000256" key="2">
    <source>
        <dbReference type="ARBA" id="ARBA00005876"/>
    </source>
</evidence>
<evidence type="ECO:0000256" key="1">
    <source>
        <dbReference type="ARBA" id="ARBA00004606"/>
    </source>
</evidence>
<protein>
    <submittedName>
        <fullName evidence="7">Uncharacterized protein</fullName>
    </submittedName>
</protein>
<sequence>MSKSNGVDTDWARSPPPAGPLWMRICKAIYDPEEKSFLGRTPKRWDDNYGYPDSPCFFIKLNKHQQIWVSCWDPSSNDTRIEYPWGRGLPGRFYPYLNDDGYLSPFLAIKIKPQVNRLSSVRCRAWAKNIRYNKSLKEPSGFTLIQIFVEDNTALNNTETLAESK</sequence>
<keyword evidence="8" id="KW-1185">Reference proteome</keyword>
<reference evidence="7 8" key="1">
    <citation type="submission" date="2017-07" db="EMBL/GenBank/DDBJ databases">
        <authorList>
            <person name="Talla V."/>
            <person name="Backstrom N."/>
        </authorList>
    </citation>
    <scope>NUCLEOTIDE SEQUENCE [LARGE SCALE GENOMIC DNA]</scope>
</reference>
<evidence type="ECO:0000313" key="8">
    <source>
        <dbReference type="Proteomes" id="UP000324832"/>
    </source>
</evidence>
<dbReference type="GO" id="GO:0006883">
    <property type="term" value="P:intracellular sodium ion homeostasis"/>
    <property type="evidence" value="ECO:0007669"/>
    <property type="project" value="TreeGrafter"/>
</dbReference>
<evidence type="ECO:0000256" key="5">
    <source>
        <dbReference type="ARBA" id="ARBA00022989"/>
    </source>
</evidence>
<organism evidence="7 8">
    <name type="scientific">Leptidea sinapis</name>
    <dbReference type="NCBI Taxonomy" id="189913"/>
    <lineage>
        <taxon>Eukaryota</taxon>
        <taxon>Metazoa</taxon>
        <taxon>Ecdysozoa</taxon>
        <taxon>Arthropoda</taxon>
        <taxon>Hexapoda</taxon>
        <taxon>Insecta</taxon>
        <taxon>Pterygota</taxon>
        <taxon>Neoptera</taxon>
        <taxon>Endopterygota</taxon>
        <taxon>Lepidoptera</taxon>
        <taxon>Glossata</taxon>
        <taxon>Ditrysia</taxon>
        <taxon>Papilionoidea</taxon>
        <taxon>Pieridae</taxon>
        <taxon>Dismorphiinae</taxon>
        <taxon>Leptidea</taxon>
    </lineage>
</organism>
<evidence type="ECO:0000256" key="3">
    <source>
        <dbReference type="ARBA" id="ARBA00022692"/>
    </source>
</evidence>
<dbReference type="PANTHER" id="PTHR11523:SF28">
    <property type="entry name" value="NA_K-ATPASE BETA SUBUNIT ISOFORM 4-RELATED"/>
    <property type="match status" value="1"/>
</dbReference>
<keyword evidence="3" id="KW-0812">Transmembrane</keyword>
<gene>
    <name evidence="7" type="ORF">LSINAPIS_LOCUS15100</name>
</gene>
<dbReference type="EMBL" id="FZQP02006992">
    <property type="protein sequence ID" value="VVD05602.1"/>
    <property type="molecule type" value="Genomic_DNA"/>
</dbReference>
<proteinExistence type="inferred from homology"/>
<name>A0A5E4R8I4_9NEOP</name>
<keyword evidence="6" id="KW-0472">Membrane</keyword>
<dbReference type="GO" id="GO:0005890">
    <property type="term" value="C:sodium:potassium-exchanging ATPase complex"/>
    <property type="evidence" value="ECO:0007669"/>
    <property type="project" value="InterPro"/>
</dbReference>
<accession>A0A5E4R8I4</accession>
<comment type="similarity">
    <text evidence="2">Belongs to the X(+)/potassium ATPases subunit beta family.</text>
</comment>
<dbReference type="AlphaFoldDB" id="A0A5E4R8I4"/>
<dbReference type="Pfam" id="PF00287">
    <property type="entry name" value="Na_K-ATPase"/>
    <property type="match status" value="1"/>
</dbReference>
<keyword evidence="5" id="KW-1133">Transmembrane helix</keyword>
<evidence type="ECO:0000256" key="6">
    <source>
        <dbReference type="ARBA" id="ARBA00023136"/>
    </source>
</evidence>
<keyword evidence="4" id="KW-0735">Signal-anchor</keyword>
<dbReference type="GO" id="GO:1990573">
    <property type="term" value="P:potassium ion import across plasma membrane"/>
    <property type="evidence" value="ECO:0007669"/>
    <property type="project" value="TreeGrafter"/>
</dbReference>
<dbReference type="InterPro" id="IPR038702">
    <property type="entry name" value="Na/K_ATPase_sub_beta_sf"/>
</dbReference>
<dbReference type="GO" id="GO:0030007">
    <property type="term" value="P:intracellular potassium ion homeostasis"/>
    <property type="evidence" value="ECO:0007669"/>
    <property type="project" value="TreeGrafter"/>
</dbReference>
<comment type="subcellular location">
    <subcellularLocation>
        <location evidence="1">Membrane</location>
        <topology evidence="1">Single-pass type II membrane protein</topology>
    </subcellularLocation>
</comment>
<dbReference type="InterPro" id="IPR000402">
    <property type="entry name" value="Na/K_ATPase_sub_beta"/>
</dbReference>
<evidence type="ECO:0000256" key="4">
    <source>
        <dbReference type="ARBA" id="ARBA00022968"/>
    </source>
</evidence>
<dbReference type="GO" id="GO:0001671">
    <property type="term" value="F:ATPase activator activity"/>
    <property type="evidence" value="ECO:0007669"/>
    <property type="project" value="TreeGrafter"/>
</dbReference>
<dbReference type="GO" id="GO:0036376">
    <property type="term" value="P:sodium ion export across plasma membrane"/>
    <property type="evidence" value="ECO:0007669"/>
    <property type="project" value="TreeGrafter"/>
</dbReference>
<dbReference type="PANTHER" id="PTHR11523">
    <property type="entry name" value="SODIUM/POTASSIUM-DEPENDENT ATPASE BETA SUBUNIT"/>
    <property type="match status" value="1"/>
</dbReference>
<dbReference type="Gene3D" id="2.60.40.1660">
    <property type="entry name" value="Na, k-atpase alpha subunit"/>
    <property type="match status" value="1"/>
</dbReference>
<evidence type="ECO:0000313" key="7">
    <source>
        <dbReference type="EMBL" id="VVD05602.1"/>
    </source>
</evidence>
<dbReference type="Proteomes" id="UP000324832">
    <property type="component" value="Unassembled WGS sequence"/>
</dbReference>